<dbReference type="Proteomes" id="UP000467249">
    <property type="component" value="Chromosome"/>
</dbReference>
<evidence type="ECO:0000313" key="1">
    <source>
        <dbReference type="EMBL" id="BBZ75761.1"/>
    </source>
</evidence>
<name>A0A6N4W906_9MYCO</name>
<organism evidence="1 2">
    <name type="scientific">Mycolicibacterium anyangense</name>
    <dbReference type="NCBI Taxonomy" id="1431246"/>
    <lineage>
        <taxon>Bacteria</taxon>
        <taxon>Bacillati</taxon>
        <taxon>Actinomycetota</taxon>
        <taxon>Actinomycetes</taxon>
        <taxon>Mycobacteriales</taxon>
        <taxon>Mycobacteriaceae</taxon>
        <taxon>Mycolicibacterium</taxon>
    </lineage>
</organism>
<evidence type="ECO:0000313" key="2">
    <source>
        <dbReference type="Proteomes" id="UP000467249"/>
    </source>
</evidence>
<dbReference type="EMBL" id="AP022620">
    <property type="protein sequence ID" value="BBZ75761.1"/>
    <property type="molecule type" value="Genomic_DNA"/>
</dbReference>
<keyword evidence="2" id="KW-1185">Reference proteome</keyword>
<dbReference type="AlphaFoldDB" id="A0A6N4W906"/>
<dbReference type="RefSeq" id="WP_246224215.1">
    <property type="nucleotide sequence ID" value="NZ_AP022620.1"/>
</dbReference>
<dbReference type="Gene3D" id="3.40.1000.10">
    <property type="entry name" value="Mog1/PsbP, alpha/beta/alpha sandwich"/>
    <property type="match status" value="1"/>
</dbReference>
<dbReference type="KEGG" id="many:MANY_10980"/>
<proteinExistence type="predicted"/>
<sequence>MRFDEFVGDHAISVIPVDRHIGCEVRVELPLGWEPFDEAPGVAVWVCRSDPFAKEFCANAVLTMHRVEAALDCAQVFTMLAEQQLQ</sequence>
<accession>A0A6N4W906</accession>
<gene>
    <name evidence="1" type="ORF">MANY_10980</name>
</gene>
<reference evidence="1 2" key="1">
    <citation type="journal article" date="2019" name="Emerg. Microbes Infect.">
        <title>Comprehensive subspecies identification of 175 nontuberculous mycobacteria species based on 7547 genomic profiles.</title>
        <authorList>
            <person name="Matsumoto Y."/>
            <person name="Kinjo T."/>
            <person name="Motooka D."/>
            <person name="Nabeya D."/>
            <person name="Jung N."/>
            <person name="Uechi K."/>
            <person name="Horii T."/>
            <person name="Iida T."/>
            <person name="Fujita J."/>
            <person name="Nakamura S."/>
        </authorList>
    </citation>
    <scope>NUCLEOTIDE SEQUENCE [LARGE SCALE GENOMIC DNA]</scope>
    <source>
        <strain evidence="1 2">JCM 30275</strain>
    </source>
</reference>
<protein>
    <submittedName>
        <fullName evidence="1">Uncharacterized protein</fullName>
    </submittedName>
</protein>